<dbReference type="STRING" id="391616.OA238_c17860"/>
<gene>
    <name evidence="1" type="ORF">OA238_c17860</name>
</gene>
<dbReference type="AlphaFoldDB" id="M9RH29"/>
<proteinExistence type="predicted"/>
<protein>
    <recommendedName>
        <fullName evidence="3">DUF3987 domain-containing protein</fullName>
    </recommendedName>
</protein>
<dbReference type="Proteomes" id="UP000004688">
    <property type="component" value="Chromosome"/>
</dbReference>
<keyword evidence="2" id="KW-1185">Reference proteome</keyword>
<dbReference type="eggNOG" id="COG4983">
    <property type="taxonomic scope" value="Bacteria"/>
</dbReference>
<reference evidence="1 2" key="1">
    <citation type="journal article" date="2013" name="PLoS ONE">
        <title>Poles Apart: Arctic and Antarctic Octadecabacter strains Share High Genome Plasticity and a New Type of Xanthorhodopsin.</title>
        <authorList>
            <person name="Vollmers J."/>
            <person name="Voget S."/>
            <person name="Dietrich S."/>
            <person name="Gollnow K."/>
            <person name="Smits M."/>
            <person name="Meyer K."/>
            <person name="Brinkhoff T."/>
            <person name="Simon M."/>
            <person name="Daniel R."/>
        </authorList>
    </citation>
    <scope>NUCLEOTIDE SEQUENCE [LARGE SCALE GENOMIC DNA]</scope>
    <source>
        <strain evidence="1 2">238</strain>
    </source>
</reference>
<evidence type="ECO:0008006" key="3">
    <source>
        <dbReference type="Google" id="ProtNLM"/>
    </source>
</evidence>
<evidence type="ECO:0000313" key="1">
    <source>
        <dbReference type="EMBL" id="AGI71899.1"/>
    </source>
</evidence>
<dbReference type="KEGG" id="oar:OA238_c17860"/>
<dbReference type="HOGENOM" id="CLU_020866_4_0_5"/>
<sequence>MSSPNQSEPIPLYGELRGAAPIPWRALGPLADPIMAIVTLTQAPDAIAMQSVMAVVSTTTQGLADVEALQGPVPLSLFLITVAQSGERKSACDGLATAAIKVVDQERERQYRHIKRVFEAELVAFQKGQRRKPKQDFDVIDGDFKDPNVELAPEPPLVTTILISDVTIEGLHRRLETGTPSVAVVTDEGGQFFGGHGMKPENALKTIAGFSKLWDGAPISKSRASSETVVLYDKRVSLHAMIQPLVAQRVIGDPIMKDQGFLSRVLIAYPDSKIGSRKITNDPVYIAAKRKAQAVLLTYNDRIKELLNIELQVLPDTRADLNLRQLDLSDQARSKLEAFYNRVEQASNEGEAFEYMTGFASKAPEMAARIAGVQTLYADEHAAEITEEMMSNGITMMEWYLSETLRVSDSGRPNAELNAAEELRLWLVKKWTGEFINKRTMMKRGPGHLRDGNTLNTCVNKLVEHGWLVRGTGEQVIAGSNCTTFWRVVRPGVGA</sequence>
<name>M9RH29_9RHOB</name>
<organism evidence="1 2">
    <name type="scientific">Octadecabacter arcticus 238</name>
    <dbReference type="NCBI Taxonomy" id="391616"/>
    <lineage>
        <taxon>Bacteria</taxon>
        <taxon>Pseudomonadati</taxon>
        <taxon>Pseudomonadota</taxon>
        <taxon>Alphaproteobacteria</taxon>
        <taxon>Rhodobacterales</taxon>
        <taxon>Roseobacteraceae</taxon>
        <taxon>Octadecabacter</taxon>
    </lineage>
</organism>
<dbReference type="InterPro" id="IPR025048">
    <property type="entry name" value="DUF3987"/>
</dbReference>
<dbReference type="Pfam" id="PF13148">
    <property type="entry name" value="DUF3987"/>
    <property type="match status" value="1"/>
</dbReference>
<dbReference type="EMBL" id="CP003742">
    <property type="protein sequence ID" value="AGI71899.1"/>
    <property type="molecule type" value="Genomic_DNA"/>
</dbReference>
<accession>M9RH29</accession>
<evidence type="ECO:0000313" key="2">
    <source>
        <dbReference type="Proteomes" id="UP000004688"/>
    </source>
</evidence>
<dbReference type="OrthoDB" id="9067983at2"/>